<dbReference type="InterPro" id="IPR011051">
    <property type="entry name" value="RmlC_Cupin_sf"/>
</dbReference>
<feature type="domain" description="Cupin type-2" evidence="1">
    <location>
        <begin position="36"/>
        <end position="99"/>
    </location>
</feature>
<dbReference type="Proteomes" id="UP000503540">
    <property type="component" value="Chromosome"/>
</dbReference>
<name>A0A6G9YS48_9NOCA</name>
<dbReference type="Pfam" id="PF07883">
    <property type="entry name" value="Cupin_2"/>
    <property type="match status" value="1"/>
</dbReference>
<sequence>MHVIQAEETPKFEVPGIEFTGMAAPSRGSKELCTWRITVAPHRASDDPHVLDRDEIFMLTSGRLEISGRVVRAGDTVVIPAGEPITVANPNDEPAEAFVAIAAGFAAKMADGPAVRPPWAQ</sequence>
<evidence type="ECO:0000313" key="3">
    <source>
        <dbReference type="Proteomes" id="UP000503540"/>
    </source>
</evidence>
<dbReference type="SUPFAM" id="SSF51182">
    <property type="entry name" value="RmlC-like cupins"/>
    <property type="match status" value="1"/>
</dbReference>
<keyword evidence="3" id="KW-1185">Reference proteome</keyword>
<dbReference type="InterPro" id="IPR014710">
    <property type="entry name" value="RmlC-like_jellyroll"/>
</dbReference>
<evidence type="ECO:0000259" key="1">
    <source>
        <dbReference type="Pfam" id="PF07883"/>
    </source>
</evidence>
<protein>
    <submittedName>
        <fullName evidence="2">Cupin domain-containing protein</fullName>
    </submittedName>
</protein>
<reference evidence="2 3" key="1">
    <citation type="journal article" date="2019" name="ACS Chem. Biol.">
        <title>Identification and Mobilization of a Cryptic Antibiotic Biosynthesis Gene Locus from a Human-Pathogenic Nocardia Isolate.</title>
        <authorList>
            <person name="Herisse M."/>
            <person name="Ishida K."/>
            <person name="Porter J.L."/>
            <person name="Howden B."/>
            <person name="Hertweck C."/>
            <person name="Stinear T.P."/>
            <person name="Pidot S.J."/>
        </authorList>
    </citation>
    <scope>NUCLEOTIDE SEQUENCE [LARGE SCALE GENOMIC DNA]</scope>
    <source>
        <strain evidence="2 3">AUSMDU00012717</strain>
    </source>
</reference>
<dbReference type="EMBL" id="CP046172">
    <property type="protein sequence ID" value="QIS16024.1"/>
    <property type="molecule type" value="Genomic_DNA"/>
</dbReference>
<dbReference type="KEGG" id="nah:F5544_41070"/>
<proteinExistence type="predicted"/>
<accession>A0A6G9YS48</accession>
<evidence type="ECO:0000313" key="2">
    <source>
        <dbReference type="EMBL" id="QIS16024.1"/>
    </source>
</evidence>
<dbReference type="InterPro" id="IPR013096">
    <property type="entry name" value="Cupin_2"/>
</dbReference>
<gene>
    <name evidence="2" type="ORF">F5544_41070</name>
</gene>
<dbReference type="RefSeq" id="WP_167478174.1">
    <property type="nucleotide sequence ID" value="NZ_CP046172.1"/>
</dbReference>
<organism evidence="2 3">
    <name type="scientific">Nocardia arthritidis</name>
    <dbReference type="NCBI Taxonomy" id="228602"/>
    <lineage>
        <taxon>Bacteria</taxon>
        <taxon>Bacillati</taxon>
        <taxon>Actinomycetota</taxon>
        <taxon>Actinomycetes</taxon>
        <taxon>Mycobacteriales</taxon>
        <taxon>Nocardiaceae</taxon>
        <taxon>Nocardia</taxon>
    </lineage>
</organism>
<dbReference type="AlphaFoldDB" id="A0A6G9YS48"/>
<dbReference type="Gene3D" id="2.60.120.10">
    <property type="entry name" value="Jelly Rolls"/>
    <property type="match status" value="1"/>
</dbReference>